<feature type="binding site" evidence="7">
    <location>
        <position position="444"/>
    </location>
    <ligand>
        <name>deamido-NAD(+)</name>
        <dbReference type="ChEBI" id="CHEBI:58437"/>
        <note>ligand shared between two neighboring subunits</note>
    </ligand>
</feature>
<dbReference type="Pfam" id="PF02540">
    <property type="entry name" value="NAD_synthase"/>
    <property type="match status" value="1"/>
</dbReference>
<feature type="binding site" evidence="7">
    <location>
        <position position="203"/>
    </location>
    <ligand>
        <name>L-glutamine</name>
        <dbReference type="ChEBI" id="CHEBI:58359"/>
    </ligand>
</feature>
<organism evidence="11 12">
    <name type="scientific">Christiangramia fulva</name>
    <dbReference type="NCBI Taxonomy" id="2126553"/>
    <lineage>
        <taxon>Bacteria</taxon>
        <taxon>Pseudomonadati</taxon>
        <taxon>Bacteroidota</taxon>
        <taxon>Flavobacteriia</taxon>
        <taxon>Flavobacteriales</taxon>
        <taxon>Flavobacteriaceae</taxon>
        <taxon>Christiangramia</taxon>
    </lineage>
</organism>
<dbReference type="CDD" id="cd07570">
    <property type="entry name" value="GAT_Gln-NAD-synth"/>
    <property type="match status" value="1"/>
</dbReference>
<dbReference type="RefSeq" id="WP_107013010.1">
    <property type="nucleotide sequence ID" value="NZ_CP028136.1"/>
</dbReference>
<dbReference type="GO" id="GO:0005737">
    <property type="term" value="C:cytoplasm"/>
    <property type="evidence" value="ECO:0007669"/>
    <property type="project" value="InterPro"/>
</dbReference>
<dbReference type="SUPFAM" id="SSF52402">
    <property type="entry name" value="Adenine nucleotide alpha hydrolases-like"/>
    <property type="match status" value="1"/>
</dbReference>
<dbReference type="PROSITE" id="PS50263">
    <property type="entry name" value="CN_HYDROLASE"/>
    <property type="match status" value="1"/>
</dbReference>
<feature type="binding site" evidence="7">
    <location>
        <position position="127"/>
    </location>
    <ligand>
        <name>L-glutamine</name>
        <dbReference type="ChEBI" id="CHEBI:58359"/>
    </ligand>
</feature>
<feature type="binding site" evidence="7">
    <location>
        <position position="414"/>
    </location>
    <ligand>
        <name>deamido-NAD(+)</name>
        <dbReference type="ChEBI" id="CHEBI:58437"/>
        <note>ligand shared between two neighboring subunits</note>
    </ligand>
</feature>
<dbReference type="NCBIfam" id="TIGR00552">
    <property type="entry name" value="nadE"/>
    <property type="match status" value="1"/>
</dbReference>
<comment type="function">
    <text evidence="7">Catalyzes the ATP-dependent amidation of deamido-NAD to form NAD. Uses L-glutamine as a nitrogen source.</text>
</comment>
<comment type="similarity">
    <text evidence="9">Belongs to the NAD synthetase family.</text>
</comment>
<proteinExistence type="inferred from homology"/>
<comment type="catalytic activity">
    <reaction evidence="7 8">
        <text>deamido-NAD(+) + L-glutamine + ATP + H2O = L-glutamate + AMP + diphosphate + NAD(+) + H(+)</text>
        <dbReference type="Rhea" id="RHEA:24384"/>
        <dbReference type="ChEBI" id="CHEBI:15377"/>
        <dbReference type="ChEBI" id="CHEBI:15378"/>
        <dbReference type="ChEBI" id="CHEBI:29985"/>
        <dbReference type="ChEBI" id="CHEBI:30616"/>
        <dbReference type="ChEBI" id="CHEBI:33019"/>
        <dbReference type="ChEBI" id="CHEBI:57540"/>
        <dbReference type="ChEBI" id="CHEBI:58359"/>
        <dbReference type="ChEBI" id="CHEBI:58437"/>
        <dbReference type="ChEBI" id="CHEBI:456215"/>
        <dbReference type="EC" id="6.3.5.1"/>
    </reaction>
</comment>
<protein>
    <recommendedName>
        <fullName evidence="7 8">Glutamine-dependent NAD(+) synthetase</fullName>
        <ecNumber evidence="7 8">6.3.5.1</ecNumber>
    </recommendedName>
    <alternativeName>
        <fullName evidence="7 8">NAD(+) synthase [glutamine-hydrolyzing]</fullName>
    </alternativeName>
</protein>
<dbReference type="InterPro" id="IPR036526">
    <property type="entry name" value="C-N_Hydrolase_sf"/>
</dbReference>
<dbReference type="PIRSF" id="PIRSF006630">
    <property type="entry name" value="NADS_GAT"/>
    <property type="match status" value="1"/>
</dbReference>
<feature type="active site" description="Nucleophile; for glutaminase activity" evidence="7">
    <location>
        <position position="173"/>
    </location>
</feature>
<dbReference type="Pfam" id="PF00795">
    <property type="entry name" value="CN_hydrolase"/>
    <property type="match status" value="1"/>
</dbReference>
<dbReference type="UniPathway" id="UPA00253">
    <property type="reaction ID" value="UER00334"/>
</dbReference>
<keyword evidence="5 7" id="KW-0067">ATP-binding</keyword>
<dbReference type="SUPFAM" id="SSF56317">
    <property type="entry name" value="Carbon-nitrogen hydrolase"/>
    <property type="match status" value="1"/>
</dbReference>
<dbReference type="EC" id="6.3.5.1" evidence="7 8"/>
<evidence type="ECO:0000256" key="7">
    <source>
        <dbReference type="HAMAP-Rule" id="MF_02090"/>
    </source>
</evidence>
<dbReference type="CDD" id="cd00553">
    <property type="entry name" value="NAD_synthase"/>
    <property type="match status" value="1"/>
</dbReference>
<dbReference type="OrthoDB" id="9803818at2"/>
<dbReference type="GO" id="GO:0009435">
    <property type="term" value="P:NAD+ biosynthetic process"/>
    <property type="evidence" value="ECO:0007669"/>
    <property type="project" value="UniProtKB-UniRule"/>
</dbReference>
<feature type="active site" description="For glutaminase activity" evidence="7">
    <location>
        <position position="121"/>
    </location>
</feature>
<keyword evidence="4 7" id="KW-0547">Nucleotide-binding</keyword>
<dbReference type="EMBL" id="CP028136">
    <property type="protein sequence ID" value="AVR46236.1"/>
    <property type="molecule type" value="Genomic_DNA"/>
</dbReference>
<sequence>MSSQKLKIAACQMKVVPGHPDINTKKIITCIREAKENGDDIIIFPEMAIPGYLLSDEWENEAFLVDCLSYNEDIVHASGDIMVVWGNVDIDKNHPGEDGRIRRFNTAFVAQNGEMIGKFYKTLHPDYREFDDDRYFYSARKLAQDEKIPIKDFLQPLQTEINGKHRKIGITLCEDMWSQDYSISPIDLILENGAEFIINISCSPWTWRKNNKRHQVVREHLKNHPVPFIYVNNIGIQNNGKNIFLFEGNTTFYHPDGSLYKIAKSYEECSLRGSIFSEEKEVHENPLLSKKIDHEELLQGLLYGIKNFFKSIKAEKVVIGLSGGVDSSLSAYLLAKALGPDRVFGVNMPSQYNSEITKDIARKLAEKLGIYYAIIPIQEAYDFTEKQLESTQFESLDGSEDKINLELDTLDKENIQARDRGGRVLAGIASALNAVFVNNGNKSETAIGYATLYGDINGALAPIADLYKNEIYSLCRHINEIEEKPIFPKKLFEIPPSAELSAEQNIEEGKGDPLYFPYHDKLFRAFIEFRLDPEDILEMYIDGSLLEKLKIEEGVIETYFENNEKLILDLEDKWRKFKISYFKRIQAPPIIAVSRRAFGFDLRESQNGVHFTRRYQKLKKRLLKID</sequence>
<evidence type="ECO:0000256" key="4">
    <source>
        <dbReference type="ARBA" id="ARBA00022741"/>
    </source>
</evidence>
<reference evidence="12" key="1">
    <citation type="submission" date="2018-03" db="EMBL/GenBank/DDBJ databases">
        <title>Gramella fulva sp. nov., isolated from a dry surface of tidal flat.</title>
        <authorList>
            <person name="Hwang S.H."/>
            <person name="Hwang W.M."/>
            <person name="Kang K."/>
            <person name="Ahn T.-Y."/>
        </authorList>
    </citation>
    <scope>NUCLEOTIDE SEQUENCE [LARGE SCALE GENOMIC DNA]</scope>
    <source>
        <strain evidence="12">SH35</strain>
    </source>
</reference>
<keyword evidence="6 7" id="KW-0520">NAD</keyword>
<dbReference type="KEGG" id="grs:C7S20_13735"/>
<dbReference type="InterPro" id="IPR014729">
    <property type="entry name" value="Rossmann-like_a/b/a_fold"/>
</dbReference>
<evidence type="ECO:0000256" key="3">
    <source>
        <dbReference type="ARBA" id="ARBA00022598"/>
    </source>
</evidence>
<dbReference type="AlphaFoldDB" id="A0A2R3Z7H8"/>
<evidence type="ECO:0000313" key="11">
    <source>
        <dbReference type="EMBL" id="AVR46236.1"/>
    </source>
</evidence>
<dbReference type="PANTHER" id="PTHR23090:SF9">
    <property type="entry name" value="GLUTAMINE-DEPENDENT NAD(+) SYNTHETASE"/>
    <property type="match status" value="1"/>
</dbReference>
<evidence type="ECO:0000256" key="2">
    <source>
        <dbReference type="ARBA" id="ARBA00007145"/>
    </source>
</evidence>
<dbReference type="GO" id="GO:0003952">
    <property type="term" value="F:NAD+ synthase (glutamine-hydrolyzing) activity"/>
    <property type="evidence" value="ECO:0007669"/>
    <property type="project" value="UniProtKB-UniRule"/>
</dbReference>
<dbReference type="InterPro" id="IPR003694">
    <property type="entry name" value="NAD_synthase"/>
</dbReference>
<dbReference type="GO" id="GO:0008795">
    <property type="term" value="F:NAD+ synthase activity"/>
    <property type="evidence" value="ECO:0007669"/>
    <property type="project" value="UniProtKB-UniRule"/>
</dbReference>
<dbReference type="InterPro" id="IPR014445">
    <property type="entry name" value="Gln-dep_NAD_synthase"/>
</dbReference>
<comment type="pathway">
    <text evidence="1 7 8">Cofactor biosynthesis; NAD(+) biosynthesis; NAD(+) from deamido-NAD(+) (L-Gln route): step 1/1.</text>
</comment>
<feature type="binding site" evidence="7">
    <location>
        <begin position="320"/>
        <end position="327"/>
    </location>
    <ligand>
        <name>ATP</name>
        <dbReference type="ChEBI" id="CHEBI:30616"/>
    </ligand>
</feature>
<evidence type="ECO:0000256" key="5">
    <source>
        <dbReference type="ARBA" id="ARBA00022840"/>
    </source>
</evidence>
<feature type="binding site" evidence="7">
    <location>
        <position position="583"/>
    </location>
    <ligand>
        <name>deamido-NAD(+)</name>
        <dbReference type="ChEBI" id="CHEBI:58437"/>
        <note>ligand shared between two neighboring subunits</note>
    </ligand>
</feature>
<name>A0A2R3Z7H8_9FLAO</name>
<dbReference type="PANTHER" id="PTHR23090">
    <property type="entry name" value="NH 3 /GLUTAMINE-DEPENDENT NAD + SYNTHETASE"/>
    <property type="match status" value="1"/>
</dbReference>
<comment type="similarity">
    <text evidence="2 7 8">In the C-terminal section; belongs to the NAD synthetase family.</text>
</comment>
<dbReference type="Proteomes" id="UP000241507">
    <property type="component" value="Chromosome"/>
</dbReference>
<evidence type="ECO:0000259" key="10">
    <source>
        <dbReference type="PROSITE" id="PS50263"/>
    </source>
</evidence>
<dbReference type="Gene3D" id="3.60.110.10">
    <property type="entry name" value="Carbon-nitrogen hydrolase"/>
    <property type="match status" value="1"/>
</dbReference>
<comment type="caution">
    <text evidence="7">Lacks conserved residue(s) required for the propagation of feature annotation.</text>
</comment>
<keyword evidence="12" id="KW-1185">Reference proteome</keyword>
<dbReference type="GO" id="GO:0005524">
    <property type="term" value="F:ATP binding"/>
    <property type="evidence" value="ECO:0007669"/>
    <property type="project" value="UniProtKB-UniRule"/>
</dbReference>
<evidence type="ECO:0000256" key="6">
    <source>
        <dbReference type="ARBA" id="ARBA00023027"/>
    </source>
</evidence>
<evidence type="ECO:0000256" key="1">
    <source>
        <dbReference type="ARBA" id="ARBA00005188"/>
    </source>
</evidence>
<feature type="binding site" evidence="7">
    <location>
        <position position="209"/>
    </location>
    <ligand>
        <name>L-glutamine</name>
        <dbReference type="ChEBI" id="CHEBI:58359"/>
    </ligand>
</feature>
<dbReference type="Gene3D" id="3.40.50.620">
    <property type="entry name" value="HUPs"/>
    <property type="match status" value="1"/>
</dbReference>
<evidence type="ECO:0000256" key="8">
    <source>
        <dbReference type="PIRNR" id="PIRNR006630"/>
    </source>
</evidence>
<dbReference type="InterPro" id="IPR003010">
    <property type="entry name" value="C-N_Hydrolase"/>
</dbReference>
<accession>A0A2R3Z7H8</accession>
<feature type="domain" description="CN hydrolase" evidence="10">
    <location>
        <begin position="6"/>
        <end position="277"/>
    </location>
</feature>
<keyword evidence="3 7" id="KW-0436">Ligase</keyword>
<evidence type="ECO:0000256" key="9">
    <source>
        <dbReference type="RuleBase" id="RU003811"/>
    </source>
</evidence>
<dbReference type="GO" id="GO:0004359">
    <property type="term" value="F:glutaminase activity"/>
    <property type="evidence" value="ECO:0007669"/>
    <property type="project" value="InterPro"/>
</dbReference>
<evidence type="ECO:0000313" key="12">
    <source>
        <dbReference type="Proteomes" id="UP000241507"/>
    </source>
</evidence>
<dbReference type="InterPro" id="IPR022310">
    <property type="entry name" value="NAD/GMP_synthase"/>
</dbReference>
<dbReference type="HAMAP" id="MF_02090">
    <property type="entry name" value="NadE_glutamine_dep"/>
    <property type="match status" value="1"/>
</dbReference>
<feature type="active site" description="Proton acceptor; for glutaminase activity" evidence="7">
    <location>
        <position position="46"/>
    </location>
</feature>
<gene>
    <name evidence="7 11" type="primary">nadE</name>
    <name evidence="11" type="ORF">C7S20_13735</name>
</gene>